<dbReference type="STRING" id="45610.AOC03_07295"/>
<dbReference type="OrthoDB" id="9806665at2"/>
<evidence type="ECO:0000313" key="3">
    <source>
        <dbReference type="EMBL" id="ALF59870.1"/>
    </source>
</evidence>
<organism evidence="3 4">
    <name type="scientific">Psychrobacter urativorans</name>
    <dbReference type="NCBI Taxonomy" id="45610"/>
    <lineage>
        <taxon>Bacteria</taxon>
        <taxon>Pseudomonadati</taxon>
        <taxon>Pseudomonadota</taxon>
        <taxon>Gammaproteobacteria</taxon>
        <taxon>Moraxellales</taxon>
        <taxon>Moraxellaceae</taxon>
        <taxon>Psychrobacter</taxon>
    </lineage>
</organism>
<dbReference type="AlphaFoldDB" id="A0A0M4TCZ0"/>
<evidence type="ECO:0000256" key="2">
    <source>
        <dbReference type="SAM" id="Phobius"/>
    </source>
</evidence>
<dbReference type="InterPro" id="IPR003425">
    <property type="entry name" value="CCB3/YggT"/>
</dbReference>
<gene>
    <name evidence="3" type="ORF">AOC03_07295</name>
</gene>
<protein>
    <recommendedName>
        <fullName evidence="5">YggT family protein</fullName>
    </recommendedName>
</protein>
<proteinExistence type="inferred from homology"/>
<dbReference type="PANTHER" id="PTHR33219">
    <property type="entry name" value="YLMG HOMOLOG PROTEIN 2, CHLOROPLASTIC"/>
    <property type="match status" value="1"/>
</dbReference>
<dbReference type="Proteomes" id="UP000059847">
    <property type="component" value="Chromosome"/>
</dbReference>
<keyword evidence="2" id="KW-0812">Transmembrane</keyword>
<keyword evidence="2" id="KW-0472">Membrane</keyword>
<feature type="transmembrane region" description="Helical" evidence="2">
    <location>
        <begin position="90"/>
        <end position="108"/>
    </location>
</feature>
<reference evidence="3 4" key="1">
    <citation type="submission" date="2015-09" db="EMBL/GenBank/DDBJ databases">
        <title>Complete genome of Psychrobacter urativorans R10.10B.</title>
        <authorList>
            <person name="See-Too W.S."/>
            <person name="Chan K.G."/>
        </authorList>
    </citation>
    <scope>NUCLEOTIDE SEQUENCE [LARGE SCALE GENOMIC DNA]</scope>
    <source>
        <strain evidence="3 4">R10.10B</strain>
    </source>
</reference>
<comment type="similarity">
    <text evidence="1">Belongs to the YggT family.</text>
</comment>
<keyword evidence="2" id="KW-1133">Transmembrane helix</keyword>
<keyword evidence="4" id="KW-1185">Reference proteome</keyword>
<feature type="transmembrane region" description="Helical" evidence="2">
    <location>
        <begin position="6"/>
        <end position="26"/>
    </location>
</feature>
<dbReference type="PANTHER" id="PTHR33219:SF14">
    <property type="entry name" value="PROTEIN COFACTOR ASSEMBLY OF COMPLEX C SUBUNIT B CCB3, CHLOROPLASTIC-RELATED"/>
    <property type="match status" value="1"/>
</dbReference>
<dbReference type="GO" id="GO:0016020">
    <property type="term" value="C:membrane"/>
    <property type="evidence" value="ECO:0007669"/>
    <property type="project" value="InterPro"/>
</dbReference>
<evidence type="ECO:0000256" key="1">
    <source>
        <dbReference type="ARBA" id="ARBA00010894"/>
    </source>
</evidence>
<dbReference type="RefSeq" id="WP_062534656.1">
    <property type="nucleotide sequence ID" value="NZ_CP012678.1"/>
</dbReference>
<accession>A0A0M4TCZ0</accession>
<feature type="transmembrane region" description="Helical" evidence="2">
    <location>
        <begin position="161"/>
        <end position="184"/>
    </location>
</feature>
<evidence type="ECO:0008006" key="5">
    <source>
        <dbReference type="Google" id="ProtNLM"/>
    </source>
</evidence>
<name>A0A0M4TCZ0_9GAMM</name>
<dbReference type="KEGG" id="pur:AOC03_07295"/>
<sequence length="189" mass="20960">MNNTLLQIFDLVTTFAMLLVFIRFMLQFAGMDARDPLVAPAYKATHIVDVFGRIFPTVAHGRISLAAIVLMFLIRLIDIAGKAALTHQGIAPVPLFFTGSISLVLDFLRMCRYLVIGSIIVSWIVVFTQSQHPIIGIIMNLAEPILAPFRRITPNLGMLDLSPMIAFFAFYLLEIFIGGIASNFMPMLG</sequence>
<dbReference type="EMBL" id="CP012678">
    <property type="protein sequence ID" value="ALF59870.1"/>
    <property type="molecule type" value="Genomic_DNA"/>
</dbReference>
<feature type="transmembrane region" description="Helical" evidence="2">
    <location>
        <begin position="63"/>
        <end position="84"/>
    </location>
</feature>
<evidence type="ECO:0000313" key="4">
    <source>
        <dbReference type="Proteomes" id="UP000059847"/>
    </source>
</evidence>
<feature type="transmembrane region" description="Helical" evidence="2">
    <location>
        <begin position="120"/>
        <end position="141"/>
    </location>
</feature>
<dbReference type="Pfam" id="PF02325">
    <property type="entry name" value="CCB3_YggT"/>
    <property type="match status" value="1"/>
</dbReference>